<feature type="domain" description="HTH araC/xylS-type" evidence="3">
    <location>
        <begin position="1"/>
        <end position="34"/>
    </location>
</feature>
<accession>A0A9W6STK4</accession>
<name>A0A9W6STK4_9ACTN</name>
<organism evidence="4 5">
    <name type="scientific">Actinorhabdospora filicis</name>
    <dbReference type="NCBI Taxonomy" id="1785913"/>
    <lineage>
        <taxon>Bacteria</taxon>
        <taxon>Bacillati</taxon>
        <taxon>Actinomycetota</taxon>
        <taxon>Actinomycetes</taxon>
        <taxon>Micromonosporales</taxon>
        <taxon>Micromonosporaceae</taxon>
        <taxon>Actinorhabdospora</taxon>
    </lineage>
</organism>
<dbReference type="SUPFAM" id="SSF46689">
    <property type="entry name" value="Homeodomain-like"/>
    <property type="match status" value="1"/>
</dbReference>
<evidence type="ECO:0000256" key="2">
    <source>
        <dbReference type="ARBA" id="ARBA00023163"/>
    </source>
</evidence>
<evidence type="ECO:0000313" key="4">
    <source>
        <dbReference type="EMBL" id="GLZ82083.1"/>
    </source>
</evidence>
<gene>
    <name evidence="4" type="ORF">Afil01_68900</name>
</gene>
<evidence type="ECO:0000313" key="5">
    <source>
        <dbReference type="Proteomes" id="UP001165079"/>
    </source>
</evidence>
<proteinExistence type="predicted"/>
<dbReference type="EMBL" id="BSTX01000009">
    <property type="protein sequence ID" value="GLZ82083.1"/>
    <property type="molecule type" value="Genomic_DNA"/>
</dbReference>
<sequence>MAEICVSVGWTGVGSFTTTFTRVYGMPPTAYRARFPAPETYAMVPSCILKFFGRPKNKSFREDTAGPPP</sequence>
<dbReference type="GO" id="GO:0043565">
    <property type="term" value="F:sequence-specific DNA binding"/>
    <property type="evidence" value="ECO:0007669"/>
    <property type="project" value="InterPro"/>
</dbReference>
<keyword evidence="1" id="KW-0805">Transcription regulation</keyword>
<dbReference type="InterPro" id="IPR009057">
    <property type="entry name" value="Homeodomain-like_sf"/>
</dbReference>
<dbReference type="InterPro" id="IPR018060">
    <property type="entry name" value="HTH_AraC"/>
</dbReference>
<evidence type="ECO:0000256" key="1">
    <source>
        <dbReference type="ARBA" id="ARBA00023015"/>
    </source>
</evidence>
<dbReference type="Gene3D" id="1.10.10.60">
    <property type="entry name" value="Homeodomain-like"/>
    <property type="match status" value="1"/>
</dbReference>
<dbReference type="Proteomes" id="UP001165079">
    <property type="component" value="Unassembled WGS sequence"/>
</dbReference>
<reference evidence="4" key="1">
    <citation type="submission" date="2023-03" db="EMBL/GenBank/DDBJ databases">
        <title>Actinorhabdospora filicis NBRC 111898.</title>
        <authorList>
            <person name="Ichikawa N."/>
            <person name="Sato H."/>
            <person name="Tonouchi N."/>
        </authorList>
    </citation>
    <scope>NUCLEOTIDE SEQUENCE</scope>
    <source>
        <strain evidence="4">NBRC 111898</strain>
    </source>
</reference>
<keyword evidence="5" id="KW-1185">Reference proteome</keyword>
<dbReference type="PROSITE" id="PS01124">
    <property type="entry name" value="HTH_ARAC_FAMILY_2"/>
    <property type="match status" value="1"/>
</dbReference>
<comment type="caution">
    <text evidence="4">The sequence shown here is derived from an EMBL/GenBank/DDBJ whole genome shotgun (WGS) entry which is preliminary data.</text>
</comment>
<protein>
    <recommendedName>
        <fullName evidence="3">HTH araC/xylS-type domain-containing protein</fullName>
    </recommendedName>
</protein>
<dbReference type="GO" id="GO:0003700">
    <property type="term" value="F:DNA-binding transcription factor activity"/>
    <property type="evidence" value="ECO:0007669"/>
    <property type="project" value="InterPro"/>
</dbReference>
<keyword evidence="2" id="KW-0804">Transcription</keyword>
<dbReference type="AlphaFoldDB" id="A0A9W6STK4"/>
<evidence type="ECO:0000259" key="3">
    <source>
        <dbReference type="PROSITE" id="PS01124"/>
    </source>
</evidence>